<evidence type="ECO:0000313" key="11">
    <source>
        <dbReference type="Proteomes" id="UP000801492"/>
    </source>
</evidence>
<evidence type="ECO:0000256" key="7">
    <source>
        <dbReference type="ARBA" id="ARBA00023180"/>
    </source>
</evidence>
<dbReference type="Pfam" id="PF17064">
    <property type="entry name" value="QVR"/>
    <property type="match status" value="1"/>
</dbReference>
<keyword evidence="11" id="KW-1185">Reference proteome</keyword>
<comment type="caution">
    <text evidence="10">The sequence shown here is derived from an EMBL/GenBank/DDBJ whole genome shotgun (WGS) entry which is preliminary data.</text>
</comment>
<dbReference type="GO" id="GO:0098552">
    <property type="term" value="C:side of membrane"/>
    <property type="evidence" value="ECO:0007669"/>
    <property type="project" value="UniProtKB-KW"/>
</dbReference>
<sequence>MKKVLLLFVFFIGLELGTCLKCYACSSKNKNETCGDPFDKKKHVPDICDLPSSVCVKEKSHSEGFPDSVHRGCFDELYCTEGIGKKAKYCSTCNIDECNSSSILVPSFTIIFIIPFIQYL</sequence>
<dbReference type="PANTHER" id="PTHR33562">
    <property type="entry name" value="ATILLA, ISOFORM B-RELATED-RELATED"/>
    <property type="match status" value="1"/>
</dbReference>
<evidence type="ECO:0000256" key="3">
    <source>
        <dbReference type="ARBA" id="ARBA00022692"/>
    </source>
</evidence>
<dbReference type="AlphaFoldDB" id="A0A8K0D2K7"/>
<keyword evidence="2" id="KW-0336">GPI-anchor</keyword>
<evidence type="ECO:0000256" key="8">
    <source>
        <dbReference type="ARBA" id="ARBA00023288"/>
    </source>
</evidence>
<keyword evidence="7" id="KW-0325">Glycoprotein</keyword>
<feature type="signal peptide" evidence="9">
    <location>
        <begin position="1"/>
        <end position="19"/>
    </location>
</feature>
<evidence type="ECO:0000313" key="10">
    <source>
        <dbReference type="EMBL" id="KAF2894997.1"/>
    </source>
</evidence>
<protein>
    <recommendedName>
        <fullName evidence="12">Protein sleepless</fullName>
    </recommendedName>
</protein>
<evidence type="ECO:0008006" key="12">
    <source>
        <dbReference type="Google" id="ProtNLM"/>
    </source>
</evidence>
<proteinExistence type="predicted"/>
<comment type="subcellular location">
    <subcellularLocation>
        <location evidence="1">Membrane</location>
        <topology evidence="1">Lipid-anchor</topology>
        <topology evidence="1">GPI-anchor</topology>
    </subcellularLocation>
</comment>
<reference evidence="10" key="1">
    <citation type="submission" date="2019-08" db="EMBL/GenBank/DDBJ databases">
        <title>The genome of the North American firefly Photinus pyralis.</title>
        <authorList>
            <consortium name="Photinus pyralis genome working group"/>
            <person name="Fallon T.R."/>
            <person name="Sander Lower S.E."/>
            <person name="Weng J.-K."/>
        </authorList>
    </citation>
    <scope>NUCLEOTIDE SEQUENCE</scope>
    <source>
        <strain evidence="10">TRF0915ILg1</strain>
        <tissue evidence="10">Whole body</tissue>
    </source>
</reference>
<dbReference type="GO" id="GO:0030431">
    <property type="term" value="P:sleep"/>
    <property type="evidence" value="ECO:0007669"/>
    <property type="project" value="InterPro"/>
</dbReference>
<dbReference type="EMBL" id="VTPC01006378">
    <property type="protein sequence ID" value="KAF2894997.1"/>
    <property type="molecule type" value="Genomic_DNA"/>
</dbReference>
<evidence type="ECO:0000256" key="1">
    <source>
        <dbReference type="ARBA" id="ARBA00004589"/>
    </source>
</evidence>
<dbReference type="Proteomes" id="UP000801492">
    <property type="component" value="Unassembled WGS sequence"/>
</dbReference>
<feature type="chain" id="PRO_5035482454" description="Protein sleepless" evidence="9">
    <location>
        <begin position="20"/>
        <end position="120"/>
    </location>
</feature>
<evidence type="ECO:0000256" key="2">
    <source>
        <dbReference type="ARBA" id="ARBA00022622"/>
    </source>
</evidence>
<keyword evidence="5" id="KW-1133">Transmembrane helix</keyword>
<name>A0A8K0D2K7_IGNLU</name>
<keyword evidence="6" id="KW-0472">Membrane</keyword>
<evidence type="ECO:0000256" key="4">
    <source>
        <dbReference type="ARBA" id="ARBA00022729"/>
    </source>
</evidence>
<evidence type="ECO:0000256" key="6">
    <source>
        <dbReference type="ARBA" id="ARBA00023136"/>
    </source>
</evidence>
<keyword evidence="8" id="KW-0449">Lipoprotein</keyword>
<dbReference type="InterPro" id="IPR050975">
    <property type="entry name" value="Sleep_regulator"/>
</dbReference>
<evidence type="ECO:0000256" key="9">
    <source>
        <dbReference type="SAM" id="SignalP"/>
    </source>
</evidence>
<dbReference type="GO" id="GO:0032222">
    <property type="term" value="P:regulation of synaptic transmission, cholinergic"/>
    <property type="evidence" value="ECO:0007669"/>
    <property type="project" value="InterPro"/>
</dbReference>
<dbReference type="PANTHER" id="PTHR33562:SF29">
    <property type="entry name" value="PROTEIN SLEEPLESS"/>
    <property type="match status" value="1"/>
</dbReference>
<organism evidence="10 11">
    <name type="scientific">Ignelater luminosus</name>
    <name type="common">Cucubano</name>
    <name type="synonym">Pyrophorus luminosus</name>
    <dbReference type="NCBI Taxonomy" id="2038154"/>
    <lineage>
        <taxon>Eukaryota</taxon>
        <taxon>Metazoa</taxon>
        <taxon>Ecdysozoa</taxon>
        <taxon>Arthropoda</taxon>
        <taxon>Hexapoda</taxon>
        <taxon>Insecta</taxon>
        <taxon>Pterygota</taxon>
        <taxon>Neoptera</taxon>
        <taxon>Endopterygota</taxon>
        <taxon>Coleoptera</taxon>
        <taxon>Polyphaga</taxon>
        <taxon>Elateriformia</taxon>
        <taxon>Elateroidea</taxon>
        <taxon>Elateridae</taxon>
        <taxon>Agrypninae</taxon>
        <taxon>Pyrophorini</taxon>
        <taxon>Ignelater</taxon>
    </lineage>
</organism>
<keyword evidence="3" id="KW-0812">Transmembrane</keyword>
<accession>A0A8K0D2K7</accession>
<dbReference type="OrthoDB" id="6582325at2759"/>
<keyword evidence="4 9" id="KW-0732">Signal</keyword>
<evidence type="ECO:0000256" key="5">
    <source>
        <dbReference type="ARBA" id="ARBA00022989"/>
    </source>
</evidence>
<gene>
    <name evidence="10" type="ORF">ILUMI_11175</name>
</gene>
<dbReference type="InterPro" id="IPR031424">
    <property type="entry name" value="QVR-like"/>
</dbReference>